<name>A0A0L0QKV2_VIRPA</name>
<dbReference type="InterPro" id="IPR028081">
    <property type="entry name" value="Leu-bd"/>
</dbReference>
<protein>
    <recommendedName>
        <fullName evidence="3">Leucine-binding protein domain-containing protein</fullName>
    </recommendedName>
</protein>
<dbReference type="Pfam" id="PF13458">
    <property type="entry name" value="Peripla_BP_6"/>
    <property type="match status" value="1"/>
</dbReference>
<dbReference type="AlphaFoldDB" id="A0A0L0QKV2"/>
<dbReference type="Gene3D" id="3.40.50.2300">
    <property type="match status" value="2"/>
</dbReference>
<dbReference type="PANTHER" id="PTHR47151:SF2">
    <property type="entry name" value="AMINO ACID BINDING PROTEIN"/>
    <property type="match status" value="1"/>
</dbReference>
<dbReference type="PANTHER" id="PTHR47151">
    <property type="entry name" value="LEU/ILE/VAL-BINDING ABC TRANSPORTER SUBUNIT"/>
    <property type="match status" value="1"/>
</dbReference>
<dbReference type="PATRIC" id="fig|1473.5.peg.915"/>
<comment type="similarity">
    <text evidence="1">Belongs to the leucine-binding protein family.</text>
</comment>
<comment type="caution">
    <text evidence="4">The sequence shown here is derived from an EMBL/GenBank/DDBJ whole genome shotgun (WGS) entry which is preliminary data.</text>
</comment>
<dbReference type="GeneID" id="66872275"/>
<evidence type="ECO:0000313" key="5">
    <source>
        <dbReference type="Proteomes" id="UP000036780"/>
    </source>
</evidence>
<proteinExistence type="inferred from homology"/>
<dbReference type="SUPFAM" id="SSF53822">
    <property type="entry name" value="Periplasmic binding protein-like I"/>
    <property type="match status" value="1"/>
</dbReference>
<dbReference type="OrthoDB" id="9783240at2"/>
<evidence type="ECO:0000259" key="3">
    <source>
        <dbReference type="Pfam" id="PF13458"/>
    </source>
</evidence>
<dbReference type="RefSeq" id="WP_050351729.1">
    <property type="nucleotide sequence ID" value="NZ_BOSN01000006.1"/>
</dbReference>
<evidence type="ECO:0000313" key="4">
    <source>
        <dbReference type="EMBL" id="KNE19217.1"/>
    </source>
</evidence>
<sequence length="360" mass="40364">MNKKLVAKTVNPHGVIDRIKSQNADKEVFRIGISANLGGHTRELYSGVGLAVQEYLNEEERAYNIELLWEESSFEQGSTRRAANLLVNRGAEAIIGHLSANQSLVAASIYSDIGIPFLAPGTTHPLLTEQGYDNILRVCGRDENMASEMVKFAKKLVCNNQLQIVYQQNNYGEQLSMLLKRSIKEKGLHVKKSLIISENVIADIDNEDTILFAGTYEGAVLLTEQIKKSNFRGAVIFGDDIFVADFPILINDSKQLYTVSTKKELYSVNYEEFSKKYSELACMNPAAYSVTSYLAAKILLKNIEILKKEGYKKLVNRLKSGVLIGNKEISFSPNGDVLDFEWDIYRIKNKGFLNVNRSDL</sequence>
<dbReference type="InterPro" id="IPR028082">
    <property type="entry name" value="Peripla_BP_I"/>
</dbReference>
<dbReference type="EMBL" id="LGTO01000007">
    <property type="protein sequence ID" value="KNE19217.1"/>
    <property type="molecule type" value="Genomic_DNA"/>
</dbReference>
<dbReference type="Proteomes" id="UP000036780">
    <property type="component" value="Unassembled WGS sequence"/>
</dbReference>
<gene>
    <name evidence="4" type="ORF">AFK71_11830</name>
</gene>
<feature type="domain" description="Leucine-binding protein" evidence="3">
    <location>
        <begin position="31"/>
        <end position="304"/>
    </location>
</feature>
<reference evidence="5" key="1">
    <citation type="submission" date="2015-07" db="EMBL/GenBank/DDBJ databases">
        <title>Fjat-10053 dsm26.</title>
        <authorList>
            <person name="Liu B."/>
            <person name="Wang J."/>
            <person name="Zhu Y."/>
            <person name="Liu G."/>
            <person name="Chen Q."/>
            <person name="Chen Z."/>
            <person name="Lan J."/>
            <person name="Che J."/>
            <person name="Ge C."/>
            <person name="Shi H."/>
            <person name="Pan Z."/>
            <person name="Liu X."/>
        </authorList>
    </citation>
    <scope>NUCLEOTIDE SEQUENCE [LARGE SCALE GENOMIC DNA]</scope>
    <source>
        <strain evidence="5">DSM 26</strain>
    </source>
</reference>
<accession>A0A0L0QKV2</accession>
<keyword evidence="2" id="KW-0732">Signal</keyword>
<evidence type="ECO:0000256" key="2">
    <source>
        <dbReference type="ARBA" id="ARBA00022729"/>
    </source>
</evidence>
<keyword evidence="5" id="KW-1185">Reference proteome</keyword>
<organism evidence="4 5">
    <name type="scientific">Virgibacillus pantothenticus</name>
    <dbReference type="NCBI Taxonomy" id="1473"/>
    <lineage>
        <taxon>Bacteria</taxon>
        <taxon>Bacillati</taxon>
        <taxon>Bacillota</taxon>
        <taxon>Bacilli</taxon>
        <taxon>Bacillales</taxon>
        <taxon>Bacillaceae</taxon>
        <taxon>Virgibacillus</taxon>
    </lineage>
</organism>
<evidence type="ECO:0000256" key="1">
    <source>
        <dbReference type="ARBA" id="ARBA00010062"/>
    </source>
</evidence>